<dbReference type="EMBL" id="JADFTS010000003">
    <property type="protein sequence ID" value="KAF9614211.1"/>
    <property type="molecule type" value="Genomic_DNA"/>
</dbReference>
<dbReference type="Proteomes" id="UP000631114">
    <property type="component" value="Unassembled WGS sequence"/>
</dbReference>
<reference evidence="1 2" key="1">
    <citation type="submission" date="2020-10" db="EMBL/GenBank/DDBJ databases">
        <title>The Coptis chinensis genome and diversification of protoberbering-type alkaloids.</title>
        <authorList>
            <person name="Wang B."/>
            <person name="Shu S."/>
            <person name="Song C."/>
            <person name="Liu Y."/>
        </authorList>
    </citation>
    <scope>NUCLEOTIDE SEQUENCE [LARGE SCALE GENOMIC DNA]</scope>
    <source>
        <strain evidence="1">HL-2020</strain>
        <tissue evidence="1">Leaf</tissue>
    </source>
</reference>
<evidence type="ECO:0000313" key="2">
    <source>
        <dbReference type="Proteomes" id="UP000631114"/>
    </source>
</evidence>
<comment type="caution">
    <text evidence="1">The sequence shown here is derived from an EMBL/GenBank/DDBJ whole genome shotgun (WGS) entry which is preliminary data.</text>
</comment>
<organism evidence="1 2">
    <name type="scientific">Coptis chinensis</name>
    <dbReference type="NCBI Taxonomy" id="261450"/>
    <lineage>
        <taxon>Eukaryota</taxon>
        <taxon>Viridiplantae</taxon>
        <taxon>Streptophyta</taxon>
        <taxon>Embryophyta</taxon>
        <taxon>Tracheophyta</taxon>
        <taxon>Spermatophyta</taxon>
        <taxon>Magnoliopsida</taxon>
        <taxon>Ranunculales</taxon>
        <taxon>Ranunculaceae</taxon>
        <taxon>Coptidoideae</taxon>
        <taxon>Coptis</taxon>
    </lineage>
</organism>
<evidence type="ECO:0000313" key="1">
    <source>
        <dbReference type="EMBL" id="KAF9614211.1"/>
    </source>
</evidence>
<gene>
    <name evidence="1" type="ORF">IFM89_016004</name>
</gene>
<keyword evidence="2" id="KW-1185">Reference proteome</keyword>
<dbReference type="AlphaFoldDB" id="A0A835IB35"/>
<accession>A0A835IB35</accession>
<protein>
    <submittedName>
        <fullName evidence="1">Uncharacterized protein</fullName>
    </submittedName>
</protein>
<sequence>MGLETLTVSSNPLHLLFLRHETTLWIKFYFVGSGSGSGIYKFFLEYKSYIVCGLEEEVDKWIASVIRRNVQEVRLKGISILQLTLACKAQSDLPQPFKAVLSEFHNLRYLKLRYRRCKSSATIRTIVELSENIPHLETLVLEDSEGFSNIVDDNVDWKE</sequence>
<proteinExistence type="predicted"/>
<name>A0A835IB35_9MAGN</name>